<dbReference type="EMBL" id="HBGA01109485">
    <property type="protein sequence ID" value="CAD9029666.1"/>
    <property type="molecule type" value="Transcribed_RNA"/>
</dbReference>
<dbReference type="InterPro" id="IPR036322">
    <property type="entry name" value="WD40_repeat_dom_sf"/>
</dbReference>
<dbReference type="Gene3D" id="2.130.10.10">
    <property type="entry name" value="YVTN repeat-like/Quinoprotein amine dehydrogenase"/>
    <property type="match status" value="3"/>
</dbReference>
<keyword evidence="1" id="KW-0677">Repeat</keyword>
<evidence type="ECO:0000256" key="2">
    <source>
        <dbReference type="PROSITE-ProRule" id="PRU00221"/>
    </source>
</evidence>
<dbReference type="InterPro" id="IPR001680">
    <property type="entry name" value="WD40_rpt"/>
</dbReference>
<feature type="repeat" description="WD" evidence="2">
    <location>
        <begin position="371"/>
        <end position="402"/>
    </location>
</feature>
<dbReference type="InterPro" id="IPR051242">
    <property type="entry name" value="WD-EF-hand_domain"/>
</dbReference>
<protein>
    <recommendedName>
        <fullName evidence="4">EF-hand domain-containing protein</fullName>
    </recommendedName>
</protein>
<dbReference type="SMART" id="SM00320">
    <property type="entry name" value="WD40"/>
    <property type="match status" value="9"/>
</dbReference>
<sequence length="1317" mass="146753">MPPSYRSRRAEAGICESSHGSKFKAPRSTITILEPEYEELDDEDRKLEARQQEDRQWMQQQRWDLEAALKDQTIRAKPTDLLSLLPEVELMRWGDALRVKDLSMDDFVGIMMEIFQHHPNFQDVKEEQMLRMFQELFEMIDVNGNGGVEWEEMSQYLITAYDRSQRERIKAIKPYHHTPRQQCSVHLRRGSLSYIADLDSYVLLGMRPSPLSNRIVLYNSDKSAETEIDSNVDQVEYLCAEYIPSVKQLAVSTTSGHLHFYNMRQNVEDQYSIKAKWWSNCNHGLLKWSDRKQLLFGADTGQGNLLAYRVGRDGETQFLGSPVIKKHLHSAQITGLAFVQNSLLASCSLDRTVKMYDLHDLKEVCSFSNDYRGHQKGILSIDFSKEHNILVTAGYEYKAILWMPIAGLDQYICSLEDRDSPHRHTLRHATFVPNSHELITVDNIGITKVWDLRMMKPTQTFHMADPKCSRADYERYTVQGFAYDNQRKTMTILGRDHQHTSLFTWLSLEKSYRVDPTKAHDAAVVAAYQHQDTGTILTCDATAIKVWNQRQGHVTLSFPHISPGGSPITCLGVEDHGRRFLIGTFKGTVSSHTFGTGQRRVKFKSHSAQVLAAAFCPVKSMASIVSISSDRTIHVYPDVDNSNSVVPPRCVVQLQSAPCHCTISPQANSVLVGDNEDSVTVYQFHSDGSLVNKGRSTNVPLRTRTSNYVPSSPFAFSPFGSRQTTTLSLCSGSPIARLTSVAPSPAHSEGAGETNSLGGPKFSVLSVVHAAMKGSSLETEQALVDTDSTVQTYAKAKHQEIMALVVLLPYAAFVCADTTGLCRLWALPPSPMTKKALAAWRPLWDGRGTDPVVVTHIDYVEDASLLVCGDSNGKVTILNMTEVITQCKVEKLGHLSYLDPNRAVKKTKTRMCTPTQVASWPTHARTLVQVQYVPHKQYIITCSEEGAVGLWDLKGTRLGLLQQGRSLPVLVDQSTLTPWLVDTHIQRVQRGEAHCTTDACPTDLAVSSPTVRLGAVFRRVHMAGLQVAPDSGRSASDATEASTEMASPPVPSSIALANPPNRPSGKDPCLDISSIPMVSSLPASPALPSSKSHFAEIAETVETAQVGTAAVSVGLGMLTRKKREKMYLRVEEPEVENLWVPQERPRAGSPEWAPKVNWKEKKVDPEVWSAAQSLLEGGQGEWCSLGTRSEEVANVLSLVTASMEKMELVKSPHLRGYLYSGTTKGPSADELKHIKRMRQKKAEKEHLMKQLKKPMTLRMTKAGTEVLPRCTPPVSMLRPLIIPMERASFPMVDRYSKRILKAKDDVAQEHSTHLPPI</sequence>
<dbReference type="InterPro" id="IPR015943">
    <property type="entry name" value="WD40/YVTN_repeat-like_dom_sf"/>
</dbReference>
<feature type="compositionally biased region" description="Polar residues" evidence="3">
    <location>
        <begin position="1033"/>
        <end position="1045"/>
    </location>
</feature>
<evidence type="ECO:0000313" key="5">
    <source>
        <dbReference type="EMBL" id="CAD9029666.1"/>
    </source>
</evidence>
<gene>
    <name evidence="5" type="ORF">EGYM00392_LOCUS40803</name>
</gene>
<evidence type="ECO:0000256" key="3">
    <source>
        <dbReference type="SAM" id="MobiDB-lite"/>
    </source>
</evidence>
<dbReference type="SUPFAM" id="SSF50978">
    <property type="entry name" value="WD40 repeat-like"/>
    <property type="match status" value="2"/>
</dbReference>
<proteinExistence type="predicted"/>
<organism evidence="5">
    <name type="scientific">Eutreptiella gymnastica</name>
    <dbReference type="NCBI Taxonomy" id="73025"/>
    <lineage>
        <taxon>Eukaryota</taxon>
        <taxon>Discoba</taxon>
        <taxon>Euglenozoa</taxon>
        <taxon>Euglenida</taxon>
        <taxon>Spirocuta</taxon>
        <taxon>Euglenophyceae</taxon>
        <taxon>Eutreptiales</taxon>
        <taxon>Eutreptiaceae</taxon>
        <taxon>Eutreptiella</taxon>
    </lineage>
</organism>
<dbReference type="InterPro" id="IPR011992">
    <property type="entry name" value="EF-hand-dom_pair"/>
</dbReference>
<evidence type="ECO:0000256" key="1">
    <source>
        <dbReference type="ARBA" id="ARBA00022737"/>
    </source>
</evidence>
<feature type="region of interest" description="Disordered" evidence="3">
    <location>
        <begin position="1"/>
        <end position="25"/>
    </location>
</feature>
<evidence type="ECO:0000259" key="4">
    <source>
        <dbReference type="PROSITE" id="PS50222"/>
    </source>
</evidence>
<dbReference type="SUPFAM" id="SSF47473">
    <property type="entry name" value="EF-hand"/>
    <property type="match status" value="1"/>
</dbReference>
<dbReference type="InterPro" id="IPR002048">
    <property type="entry name" value="EF_hand_dom"/>
</dbReference>
<feature type="domain" description="EF-hand" evidence="4">
    <location>
        <begin position="128"/>
        <end position="163"/>
    </location>
</feature>
<dbReference type="PANTHER" id="PTHR44324">
    <property type="entry name" value="WD40 REPEAT DOMAIN 95"/>
    <property type="match status" value="1"/>
</dbReference>
<dbReference type="PROSITE" id="PS50222">
    <property type="entry name" value="EF_HAND_2"/>
    <property type="match status" value="1"/>
</dbReference>
<name>A0A7S1J1I3_9EUGL</name>
<accession>A0A7S1J1I3</accession>
<dbReference type="PANTHER" id="PTHR44324:SF4">
    <property type="entry name" value="WD40 REPEAT DOMAIN 95"/>
    <property type="match status" value="1"/>
</dbReference>
<dbReference type="Gene3D" id="1.10.238.10">
    <property type="entry name" value="EF-hand"/>
    <property type="match status" value="1"/>
</dbReference>
<dbReference type="GO" id="GO:0005509">
    <property type="term" value="F:calcium ion binding"/>
    <property type="evidence" value="ECO:0007669"/>
    <property type="project" value="InterPro"/>
</dbReference>
<feature type="repeat" description="WD" evidence="2">
    <location>
        <begin position="920"/>
        <end position="954"/>
    </location>
</feature>
<feature type="region of interest" description="Disordered" evidence="3">
    <location>
        <begin position="1028"/>
        <end position="1069"/>
    </location>
</feature>
<dbReference type="Pfam" id="PF00400">
    <property type="entry name" value="WD40"/>
    <property type="match status" value="2"/>
</dbReference>
<dbReference type="PROSITE" id="PS50082">
    <property type="entry name" value="WD_REPEATS_2"/>
    <property type="match status" value="2"/>
</dbReference>
<reference evidence="5" key="1">
    <citation type="submission" date="2021-01" db="EMBL/GenBank/DDBJ databases">
        <authorList>
            <person name="Corre E."/>
            <person name="Pelletier E."/>
            <person name="Niang G."/>
            <person name="Scheremetjew M."/>
            <person name="Finn R."/>
            <person name="Kale V."/>
            <person name="Holt S."/>
            <person name="Cochrane G."/>
            <person name="Meng A."/>
            <person name="Brown T."/>
            <person name="Cohen L."/>
        </authorList>
    </citation>
    <scope>NUCLEOTIDE SEQUENCE</scope>
    <source>
        <strain evidence="5">NIES-381</strain>
    </source>
</reference>
<keyword evidence="2" id="KW-0853">WD repeat</keyword>